<comment type="caution">
    <text evidence="1">The sequence shown here is derived from an EMBL/GenBank/DDBJ whole genome shotgun (WGS) entry which is preliminary data.</text>
</comment>
<proteinExistence type="predicted"/>
<sequence>MDEERWRDDEWLATARAWALDRAAAAGRPVTGEVEQTHVTRWSTVLRLPTDRGPLWFKANDDAMRHEAGLVDLLAARRPDAVPPLLASEPDRGWMLMDDAGERLRAIVPRERSLDRWHEALRLYAEVQVAATPDTDAMLALGVPDRRLGGLPEQYAGLVARLDVEPRFREAVGEVERLCDELAATDLPDTVQHDDLHDGQVFVRDGRTLLLDWGDSCVTHPFLTLSVTLEGVIAWGVDDEEDSEDLAPYVTSYLGPWQERYGAGRDLVAAVHVARRLGWACRAVNGHVPGDDDQTRTRLRMFLDGRP</sequence>
<name>A0ABW0BIE2_9ACTN</name>
<accession>A0ABW0BIE2</accession>
<dbReference type="RefSeq" id="WP_378589828.1">
    <property type="nucleotide sequence ID" value="NZ_JBHSKD010000009.1"/>
</dbReference>
<organism evidence="1 2">
    <name type="scientific">Nocardioides taihuensis</name>
    <dbReference type="NCBI Taxonomy" id="1835606"/>
    <lineage>
        <taxon>Bacteria</taxon>
        <taxon>Bacillati</taxon>
        <taxon>Actinomycetota</taxon>
        <taxon>Actinomycetes</taxon>
        <taxon>Propionibacteriales</taxon>
        <taxon>Nocardioidaceae</taxon>
        <taxon>Nocardioides</taxon>
    </lineage>
</organism>
<dbReference type="InterPro" id="IPR011009">
    <property type="entry name" value="Kinase-like_dom_sf"/>
</dbReference>
<keyword evidence="2" id="KW-1185">Reference proteome</keyword>
<protein>
    <submittedName>
        <fullName evidence="1">Phosphotransferase family protein</fullName>
    </submittedName>
</protein>
<gene>
    <name evidence="1" type="ORF">ACFPGP_10385</name>
</gene>
<dbReference type="Proteomes" id="UP001596087">
    <property type="component" value="Unassembled WGS sequence"/>
</dbReference>
<dbReference type="SUPFAM" id="SSF56112">
    <property type="entry name" value="Protein kinase-like (PK-like)"/>
    <property type="match status" value="1"/>
</dbReference>
<evidence type="ECO:0000313" key="2">
    <source>
        <dbReference type="Proteomes" id="UP001596087"/>
    </source>
</evidence>
<reference evidence="2" key="1">
    <citation type="journal article" date="2019" name="Int. J. Syst. Evol. Microbiol.">
        <title>The Global Catalogue of Microorganisms (GCM) 10K type strain sequencing project: providing services to taxonomists for standard genome sequencing and annotation.</title>
        <authorList>
            <consortium name="The Broad Institute Genomics Platform"/>
            <consortium name="The Broad Institute Genome Sequencing Center for Infectious Disease"/>
            <person name="Wu L."/>
            <person name="Ma J."/>
        </authorList>
    </citation>
    <scope>NUCLEOTIDE SEQUENCE [LARGE SCALE GENOMIC DNA]</scope>
    <source>
        <strain evidence="2">DFY41</strain>
    </source>
</reference>
<dbReference type="EMBL" id="JBHSKD010000009">
    <property type="protein sequence ID" value="MFC5177081.1"/>
    <property type="molecule type" value="Genomic_DNA"/>
</dbReference>
<evidence type="ECO:0000313" key="1">
    <source>
        <dbReference type="EMBL" id="MFC5177081.1"/>
    </source>
</evidence>